<organism evidence="2 3">
    <name type="scientific">Saccharobesus litoralis</name>
    <dbReference type="NCBI Taxonomy" id="2172099"/>
    <lineage>
        <taxon>Bacteria</taxon>
        <taxon>Pseudomonadati</taxon>
        <taxon>Pseudomonadota</taxon>
        <taxon>Gammaproteobacteria</taxon>
        <taxon>Alteromonadales</taxon>
        <taxon>Alteromonadaceae</taxon>
        <taxon>Saccharobesus</taxon>
    </lineage>
</organism>
<dbReference type="KEGG" id="cate:C2869_20360"/>
<dbReference type="PROSITE" id="PS51257">
    <property type="entry name" value="PROKAR_LIPOPROTEIN"/>
    <property type="match status" value="1"/>
</dbReference>
<dbReference type="RefSeq" id="WP_108604658.1">
    <property type="nucleotide sequence ID" value="NZ_CP026604.1"/>
</dbReference>
<evidence type="ECO:0000313" key="2">
    <source>
        <dbReference type="EMBL" id="AWB68606.1"/>
    </source>
</evidence>
<evidence type="ECO:0000313" key="3">
    <source>
        <dbReference type="Proteomes" id="UP000244441"/>
    </source>
</evidence>
<reference evidence="2 3" key="1">
    <citation type="submission" date="2018-01" db="EMBL/GenBank/DDBJ databases">
        <title>Genome sequence of a Cantenovulum-like bacteria.</title>
        <authorList>
            <person name="Tan W.R."/>
            <person name="Lau N.-S."/>
            <person name="Go F."/>
            <person name="Amirul A.-A.A."/>
        </authorList>
    </citation>
    <scope>NUCLEOTIDE SEQUENCE [LARGE SCALE GENOMIC DNA]</scope>
    <source>
        <strain evidence="2 3">CCB-QB4</strain>
    </source>
</reference>
<dbReference type="AlphaFoldDB" id="A0A2S0VWK8"/>
<name>A0A2S0VWK8_9ALTE</name>
<keyword evidence="3" id="KW-1185">Reference proteome</keyword>
<keyword evidence="1" id="KW-0732">Signal</keyword>
<evidence type="ECO:0000256" key="1">
    <source>
        <dbReference type="SAM" id="SignalP"/>
    </source>
</evidence>
<accession>A0A2S0VWK8</accession>
<sequence length="1259" mass="135706">MNLNKSILALAISSTLVACGGGGDSDSGTDNGTGGPTTTPAKVTLVGKTTKGTLANAQLKAYKYVDGTPVLLTDADLSADSILKTDDKGKYKITVLNYEGPVKVEAIVSTDVNSPTTMLCDAPLGCGATPYGAKLNLTSTNPNFSLSAITSVEENAEVTVNLSVLTHMATALVEKQGQISKQTIAEQSNIIAKAFDIKGDITTLEPTAVESAEETSKEDNVDELRYGLINAGIASAIFKGEADATDILSTKMKTIVDDLVANGGAILVEQDDAEPGFELALTDVFSAAQETAQKVSVDIQGDDSLDKSLVDNGTLGNEVVNLEKDKIDAKKEADSDGFVQPKQDSEPVTLTPVEYAKAMVEDVRVFANLLGLPTDTDSLGNETFSVEHTELVNNIEGFGNLVDDAALLLETKADGSDPLTLLTAVVDELNNIGLAVEAGTKSLPIANETLNLPAGFSGTVSYSETDTLFEVNATSTDGQVVKLAASIDIADDNMSIAFNLSGEITGADVSLKIANGSKAQLNWDLPTTREDLELDLIQAAPTGGKLSLDVEIAQVQSTEVTNPLYFNGDLTINLATVELSEIRDYYTGWAGYGRALERSYFPLPQLASLSGAFGSGSGDEINATLVVQMANASGHTVPEYNGTLVGELLPEFLTVTVSDNGNQLTIIENNAYDLVEGVSTYSENFTLGGAQGNWRYEYSAITEGDNEPFNDGFMASSTSDVGLDYPEIIYTHENCSAVFDAPAMAASSDICEVVSTWLTPIDVDSDLVTDYFELRLAESGSFNEQGRLINNEGNLVKKADLPLFTSFEPSDFNYIHQRERVLPNLPYDTSPLRVTSGVELFSGFEETNVFSFSSGVWSIKDKGDAVVKFTRDDYLALKSGSSVKLDAVVVKPIVENAVTMTVADDANQVTAEYVNGRKVTRTFAAGTGDQSSYEYNELIEFEWGQETANRLIMFTEQHPTLNAKTYTFERTSNDRYDDGSEHSFSEVYYIVPVDEFENGQIDKWEAATVYGGHVNEQGQVIDMNGNVVDFDNYFFSSVSFGEDSSRAIENTLGHYYFGRDVSQFTSALDFHKTRLQAIGDLYVYLDGEGLINVEFNPAEINTLVAGSIQTFSGIVTEPDFHTPLENEDNYLQFSALASLGFTFGDYDIDLTLSGQRAAFEAGVLDLDMSYRLGDETRRSFTLKADSNNFEVEGNEKLHLVNDSGVSVEFADFGMEGNQKVLGKMTYTVDNGTPVQVGKIVERENGAVMVIYSDDTTESL</sequence>
<protein>
    <submittedName>
        <fullName evidence="2">Uncharacterized protein</fullName>
    </submittedName>
</protein>
<dbReference type="EMBL" id="CP026604">
    <property type="protein sequence ID" value="AWB68606.1"/>
    <property type="molecule type" value="Genomic_DNA"/>
</dbReference>
<feature type="signal peptide" evidence="1">
    <location>
        <begin position="1"/>
        <end position="20"/>
    </location>
</feature>
<dbReference type="Proteomes" id="UP000244441">
    <property type="component" value="Chromosome"/>
</dbReference>
<dbReference type="OrthoDB" id="6283631at2"/>
<feature type="chain" id="PRO_5015411254" evidence="1">
    <location>
        <begin position="21"/>
        <end position="1259"/>
    </location>
</feature>
<proteinExistence type="predicted"/>
<gene>
    <name evidence="2" type="ORF">C2869_20360</name>
</gene>